<evidence type="ECO:0000313" key="4">
    <source>
        <dbReference type="Proteomes" id="UP000560081"/>
    </source>
</evidence>
<sequence length="144" mass="15016">MTTADPGTPAGRGARRTPDVQGVTTAAAPRSADRDARMRVYVVQMAVRTACFVAALFTHGWWQLLFIAGAVILPYVAVVRVNNAGPRTGGQIRATAPARPALAAEPSRPAPTPAEPVVLVGEVVDEDDPAARRALPAGRARDAA</sequence>
<dbReference type="RefSeq" id="WP_135027524.1">
    <property type="nucleotide sequence ID" value="NZ_BMLA01000001.1"/>
</dbReference>
<dbReference type="Proteomes" id="UP000560081">
    <property type="component" value="Unassembled WGS sequence"/>
</dbReference>
<feature type="region of interest" description="Disordered" evidence="1">
    <location>
        <begin position="86"/>
        <end position="114"/>
    </location>
</feature>
<evidence type="ECO:0000313" key="3">
    <source>
        <dbReference type="EMBL" id="MBB4882686.1"/>
    </source>
</evidence>
<keyword evidence="2" id="KW-1133">Transmembrane helix</keyword>
<feature type="compositionally biased region" description="Low complexity" evidence="1">
    <location>
        <begin position="93"/>
        <end position="107"/>
    </location>
</feature>
<dbReference type="EMBL" id="JACHMC010000001">
    <property type="protein sequence ID" value="MBB4882686.1"/>
    <property type="molecule type" value="Genomic_DNA"/>
</dbReference>
<dbReference type="Pfam" id="PF11298">
    <property type="entry name" value="DUF3099"/>
    <property type="match status" value="1"/>
</dbReference>
<dbReference type="OrthoDB" id="4229919at2"/>
<protein>
    <submittedName>
        <fullName evidence="3">Uncharacterized protein</fullName>
    </submittedName>
</protein>
<feature type="transmembrane region" description="Helical" evidence="2">
    <location>
        <begin position="40"/>
        <end position="58"/>
    </location>
</feature>
<name>A0A4Y8X3A2_9MICC</name>
<comment type="caution">
    <text evidence="3">The sequence shown here is derived from an EMBL/GenBank/DDBJ whole genome shotgun (WGS) entry which is preliminary data.</text>
</comment>
<dbReference type="InterPro" id="IPR021449">
    <property type="entry name" value="DUF3099"/>
</dbReference>
<gene>
    <name evidence="3" type="ORF">BJ976_001037</name>
</gene>
<keyword evidence="2" id="KW-0812">Transmembrane</keyword>
<keyword evidence="2" id="KW-0472">Membrane</keyword>
<feature type="region of interest" description="Disordered" evidence="1">
    <location>
        <begin position="1"/>
        <end position="30"/>
    </location>
</feature>
<keyword evidence="4" id="KW-1185">Reference proteome</keyword>
<proteinExistence type="predicted"/>
<reference evidence="3 4" key="1">
    <citation type="submission" date="2020-08" db="EMBL/GenBank/DDBJ databases">
        <title>Sequencing the genomes of 1000 actinobacteria strains.</title>
        <authorList>
            <person name="Klenk H.-P."/>
        </authorList>
    </citation>
    <scope>NUCLEOTIDE SEQUENCE [LARGE SCALE GENOMIC DNA]</scope>
    <source>
        <strain evidence="3 4">DSM 19079</strain>
    </source>
</reference>
<organism evidence="3 4">
    <name type="scientific">Micrococcus flavus</name>
    <dbReference type="NCBI Taxonomy" id="384602"/>
    <lineage>
        <taxon>Bacteria</taxon>
        <taxon>Bacillati</taxon>
        <taxon>Actinomycetota</taxon>
        <taxon>Actinomycetes</taxon>
        <taxon>Micrococcales</taxon>
        <taxon>Micrococcaceae</taxon>
        <taxon>Micrococcus</taxon>
    </lineage>
</organism>
<evidence type="ECO:0000256" key="1">
    <source>
        <dbReference type="SAM" id="MobiDB-lite"/>
    </source>
</evidence>
<feature type="transmembrane region" description="Helical" evidence="2">
    <location>
        <begin position="64"/>
        <end position="83"/>
    </location>
</feature>
<accession>A0A4Y8X3A2</accession>
<evidence type="ECO:0000256" key="2">
    <source>
        <dbReference type="SAM" id="Phobius"/>
    </source>
</evidence>
<dbReference type="AlphaFoldDB" id="A0A4Y8X3A2"/>